<comment type="caution">
    <text evidence="5">The sequence shown here is derived from an EMBL/GenBank/DDBJ whole genome shotgun (WGS) entry which is preliminary data.</text>
</comment>
<gene>
    <name evidence="5" type="ORF">Snoj_00140</name>
</gene>
<feature type="domain" description="Transposase Helix-turn-helix" evidence="4">
    <location>
        <begin position="49"/>
        <end position="98"/>
    </location>
</feature>
<comment type="cofactor">
    <cofactor evidence="1">
        <name>a divalent metal cation</name>
        <dbReference type="ChEBI" id="CHEBI:60240"/>
    </cofactor>
</comment>
<evidence type="ECO:0000259" key="3">
    <source>
        <dbReference type="Pfam" id="PF13359"/>
    </source>
</evidence>
<organism evidence="5 6">
    <name type="scientific">Streptomyces nojiriensis</name>
    <dbReference type="NCBI Taxonomy" id="66374"/>
    <lineage>
        <taxon>Bacteria</taxon>
        <taxon>Bacillati</taxon>
        <taxon>Actinomycetota</taxon>
        <taxon>Actinomycetes</taxon>
        <taxon>Kitasatosporales</taxon>
        <taxon>Streptomycetaceae</taxon>
        <taxon>Streptomyces</taxon>
    </lineage>
</organism>
<name>A0ABQ3SD78_9ACTN</name>
<keyword evidence="6" id="KW-1185">Reference proteome</keyword>
<dbReference type="RefSeq" id="WP_202185905.1">
    <property type="nucleotide sequence ID" value="NZ_BNEC01000001.1"/>
</dbReference>
<evidence type="ECO:0000256" key="2">
    <source>
        <dbReference type="ARBA" id="ARBA00022723"/>
    </source>
</evidence>
<proteinExistence type="predicted"/>
<evidence type="ECO:0000313" key="6">
    <source>
        <dbReference type="Proteomes" id="UP000613974"/>
    </source>
</evidence>
<dbReference type="EMBL" id="BNEC01000001">
    <property type="protein sequence ID" value="GHI66096.1"/>
    <property type="molecule type" value="Genomic_DNA"/>
</dbReference>
<reference evidence="6" key="1">
    <citation type="submission" date="2023-07" db="EMBL/GenBank/DDBJ databases">
        <title>Whole genome shotgun sequence of Streptomyces nojiriensis NBRC 13794.</title>
        <authorList>
            <person name="Komaki H."/>
            <person name="Tamura T."/>
        </authorList>
    </citation>
    <scope>NUCLEOTIDE SEQUENCE [LARGE SCALE GENOMIC DNA]</scope>
    <source>
        <strain evidence="6">NBRC 13794</strain>
    </source>
</reference>
<keyword evidence="2" id="KW-0479">Metal-binding</keyword>
<evidence type="ECO:0000313" key="5">
    <source>
        <dbReference type="EMBL" id="GHI66096.1"/>
    </source>
</evidence>
<dbReference type="Pfam" id="PF13359">
    <property type="entry name" value="DDE_Tnp_4"/>
    <property type="match status" value="1"/>
</dbReference>
<dbReference type="InterPro" id="IPR027806">
    <property type="entry name" value="HARBI1_dom"/>
</dbReference>
<feature type="domain" description="DDE Tnp4" evidence="3">
    <location>
        <begin position="114"/>
        <end position="256"/>
    </location>
</feature>
<dbReference type="InterPro" id="IPR027805">
    <property type="entry name" value="Transposase_HTH_dom"/>
</dbReference>
<dbReference type="Proteomes" id="UP000613974">
    <property type="component" value="Unassembled WGS sequence"/>
</dbReference>
<evidence type="ECO:0000259" key="4">
    <source>
        <dbReference type="Pfam" id="PF13613"/>
    </source>
</evidence>
<sequence length="261" mass="28466">MGGVLWAGPVWAGPVWVETFTGLRMDRFAKLVRVVGERGGEGPGGGRPWCLPLADRVLLVAVYYRTNLTMRQLAPLFGVSPATVCRVIQRLGPLLALEPAPRPVADVDRLWIVDGTLIPVRDRSVGASSRNCRFSANVQVVIDADTRLVVASARPAPGNKADAHVWRESGLPATAAGTTVIADGAYLGTGLIVPHRKRAGRPLLRGQQEDNAEHRRVRARVEHSFARMKNWKILRDCRQKGDGLHHAVQAVAIMHNLAVTR</sequence>
<evidence type="ECO:0008006" key="7">
    <source>
        <dbReference type="Google" id="ProtNLM"/>
    </source>
</evidence>
<accession>A0ABQ3SD78</accession>
<dbReference type="Pfam" id="PF13613">
    <property type="entry name" value="HTH_Tnp_4"/>
    <property type="match status" value="1"/>
</dbReference>
<dbReference type="GeneID" id="95586987"/>
<protein>
    <recommendedName>
        <fullName evidence="7">Transposase</fullName>
    </recommendedName>
</protein>
<evidence type="ECO:0000256" key="1">
    <source>
        <dbReference type="ARBA" id="ARBA00001968"/>
    </source>
</evidence>